<reference evidence="1 2" key="1">
    <citation type="journal article" date="2018" name="Nat. Ecol. Evol.">
        <title>Shark genomes provide insights into elasmobranch evolution and the origin of vertebrates.</title>
        <authorList>
            <person name="Hara Y"/>
            <person name="Yamaguchi K"/>
            <person name="Onimaru K"/>
            <person name="Kadota M"/>
            <person name="Koyanagi M"/>
            <person name="Keeley SD"/>
            <person name="Tatsumi K"/>
            <person name="Tanaka K"/>
            <person name="Motone F"/>
            <person name="Kageyama Y"/>
            <person name="Nozu R"/>
            <person name="Adachi N"/>
            <person name="Nishimura O"/>
            <person name="Nakagawa R"/>
            <person name="Tanegashima C"/>
            <person name="Kiyatake I"/>
            <person name="Matsumoto R"/>
            <person name="Murakumo K"/>
            <person name="Nishida K"/>
            <person name="Terakita A"/>
            <person name="Kuratani S"/>
            <person name="Sato K"/>
            <person name="Hyodo S Kuraku.S."/>
        </authorList>
    </citation>
    <scope>NUCLEOTIDE SEQUENCE [LARGE SCALE GENOMIC DNA]</scope>
</reference>
<evidence type="ECO:0000313" key="1">
    <source>
        <dbReference type="EMBL" id="GCC41791.1"/>
    </source>
</evidence>
<sequence>RSLSRTDVLCPVSHPDPISSFQERAADDSKEVESFQQLLAARTQEFIEEILSPPFGGMISFVKEAELLIEKGQVDKLKAEEGEVTSAALPASQYPAWSSQGNTIPAG</sequence>
<dbReference type="OrthoDB" id="19482at2759"/>
<gene>
    <name evidence="1" type="ORF">chiPu_0025971</name>
</gene>
<accession>A0A401TGL6</accession>
<dbReference type="STRING" id="137246.A0A401TGL6"/>
<dbReference type="Proteomes" id="UP000287033">
    <property type="component" value="Unassembled WGS sequence"/>
</dbReference>
<proteinExistence type="predicted"/>
<dbReference type="AlphaFoldDB" id="A0A401TGL6"/>
<evidence type="ECO:0000313" key="2">
    <source>
        <dbReference type="Proteomes" id="UP000287033"/>
    </source>
</evidence>
<name>A0A401TGL6_CHIPU</name>
<comment type="caution">
    <text evidence="1">The sequence shown here is derived from an EMBL/GenBank/DDBJ whole genome shotgun (WGS) entry which is preliminary data.</text>
</comment>
<feature type="non-terminal residue" evidence="1">
    <location>
        <position position="1"/>
    </location>
</feature>
<organism evidence="1 2">
    <name type="scientific">Chiloscyllium punctatum</name>
    <name type="common">Brownbanded bambooshark</name>
    <name type="synonym">Hemiscyllium punctatum</name>
    <dbReference type="NCBI Taxonomy" id="137246"/>
    <lineage>
        <taxon>Eukaryota</taxon>
        <taxon>Metazoa</taxon>
        <taxon>Chordata</taxon>
        <taxon>Craniata</taxon>
        <taxon>Vertebrata</taxon>
        <taxon>Chondrichthyes</taxon>
        <taxon>Elasmobranchii</taxon>
        <taxon>Galeomorphii</taxon>
        <taxon>Galeoidea</taxon>
        <taxon>Orectolobiformes</taxon>
        <taxon>Hemiscylliidae</taxon>
        <taxon>Chiloscyllium</taxon>
    </lineage>
</organism>
<protein>
    <submittedName>
        <fullName evidence="1">Uncharacterized protein</fullName>
    </submittedName>
</protein>
<dbReference type="EMBL" id="BEZZ01069721">
    <property type="protein sequence ID" value="GCC41791.1"/>
    <property type="molecule type" value="Genomic_DNA"/>
</dbReference>
<keyword evidence="2" id="KW-1185">Reference proteome</keyword>